<name>A0A4R8TRS7_9PEZI</name>
<evidence type="ECO:0000256" key="6">
    <source>
        <dbReference type="ARBA" id="ARBA00023157"/>
    </source>
</evidence>
<feature type="chain" id="PRO_5020292043" description="lytic cellulose monooxygenase (C4-dehydrogenating)" evidence="12">
    <location>
        <begin position="17"/>
        <end position="255"/>
    </location>
</feature>
<evidence type="ECO:0000256" key="9">
    <source>
        <dbReference type="ARBA" id="ARBA00044502"/>
    </source>
</evidence>
<protein>
    <recommendedName>
        <fullName evidence="11">lytic cellulose monooxygenase (C4-dehydrogenating)</fullName>
        <ecNumber evidence="11">1.14.99.56</ecNumber>
    </recommendedName>
</protein>
<feature type="domain" description="Auxiliary Activity family 9 catalytic" evidence="13">
    <location>
        <begin position="17"/>
        <end position="234"/>
    </location>
</feature>
<keyword evidence="7" id="KW-0119">Carbohydrate metabolism</keyword>
<keyword evidence="15" id="KW-1185">Reference proteome</keyword>
<keyword evidence="5" id="KW-0136">Cellulose degradation</keyword>
<comment type="catalytic activity">
    <reaction evidence="10">
        <text>[(1-&gt;4)-beta-D-glucosyl]n+m + reduced acceptor + O2 = 4-dehydro-beta-D-glucosyl-[(1-&gt;4)-beta-D-glucosyl]n-1 + [(1-&gt;4)-beta-D-glucosyl]m + acceptor + H2O.</text>
        <dbReference type="EC" id="1.14.99.56"/>
    </reaction>
</comment>
<accession>A0A4R8TRS7</accession>
<dbReference type="GO" id="GO:0005576">
    <property type="term" value="C:extracellular region"/>
    <property type="evidence" value="ECO:0007669"/>
    <property type="project" value="UniProtKB-SubCell"/>
</dbReference>
<proteinExistence type="inferred from homology"/>
<keyword evidence="6" id="KW-1015">Disulfide bond</keyword>
<evidence type="ECO:0000256" key="5">
    <source>
        <dbReference type="ARBA" id="ARBA00023001"/>
    </source>
</evidence>
<evidence type="ECO:0000256" key="7">
    <source>
        <dbReference type="ARBA" id="ARBA00023277"/>
    </source>
</evidence>
<dbReference type="InterPro" id="IPR049892">
    <property type="entry name" value="AA9"/>
</dbReference>
<dbReference type="Proteomes" id="UP000295604">
    <property type="component" value="Unassembled WGS sequence"/>
</dbReference>
<evidence type="ECO:0000256" key="8">
    <source>
        <dbReference type="ARBA" id="ARBA00023326"/>
    </source>
</evidence>
<evidence type="ECO:0000256" key="4">
    <source>
        <dbReference type="ARBA" id="ARBA00022729"/>
    </source>
</evidence>
<comment type="cofactor">
    <cofactor evidence="1">
        <name>Cu(2+)</name>
        <dbReference type="ChEBI" id="CHEBI:29036"/>
    </cofactor>
</comment>
<dbReference type="CDD" id="cd21175">
    <property type="entry name" value="LPMO_AA9"/>
    <property type="match status" value="1"/>
</dbReference>
<comment type="caution">
    <text evidence="14">The sequence shown here is derived from an EMBL/GenBank/DDBJ whole genome shotgun (WGS) entry which is preliminary data.</text>
</comment>
<dbReference type="PANTHER" id="PTHR33353">
    <property type="entry name" value="PUTATIVE (AFU_ORTHOLOGUE AFUA_1G12560)-RELATED"/>
    <property type="match status" value="1"/>
</dbReference>
<dbReference type="PANTHER" id="PTHR33353:SF13">
    <property type="entry name" value="ENDOGLUCANASE II"/>
    <property type="match status" value="1"/>
</dbReference>
<evidence type="ECO:0000256" key="1">
    <source>
        <dbReference type="ARBA" id="ARBA00001973"/>
    </source>
</evidence>
<dbReference type="GO" id="GO:0030245">
    <property type="term" value="P:cellulose catabolic process"/>
    <property type="evidence" value="ECO:0007669"/>
    <property type="project" value="UniProtKB-KW"/>
</dbReference>
<dbReference type="EMBL" id="QAPF01000019">
    <property type="protein sequence ID" value="TEA21313.1"/>
    <property type="molecule type" value="Genomic_DNA"/>
</dbReference>
<dbReference type="Gene3D" id="2.70.50.70">
    <property type="match status" value="1"/>
</dbReference>
<dbReference type="AlphaFoldDB" id="A0A4R8TRS7"/>
<evidence type="ECO:0000256" key="10">
    <source>
        <dbReference type="ARBA" id="ARBA00045077"/>
    </source>
</evidence>
<sequence length="255" mass="28112">MKFLSALVTLAAGAGAHSVMQQISVDGKPQGYLKGVRAPDSTDPITDVDDAHFSCNKHIAHRDSSIITVPAGASVGAWWGHWVQETPPPNDPEQPIADSHKGIHSLLSNCPIQVYLARVDDAVSAEPDGSTRWFKISEFGYNQTHWAVDVLRKPGRGGWWYFRMPECVRDGQYLMRVEILALHEANEHGKAQFYMECAQIRVTGGGSSTGSHFATFPGTYKADDRGILVDIYNHLGMPDNNHQDYQIPGPKKLTC</sequence>
<keyword evidence="3" id="KW-0964">Secreted</keyword>
<evidence type="ECO:0000313" key="14">
    <source>
        <dbReference type="EMBL" id="TEA21313.1"/>
    </source>
</evidence>
<feature type="signal peptide" evidence="12">
    <location>
        <begin position="1"/>
        <end position="16"/>
    </location>
</feature>
<comment type="subcellular location">
    <subcellularLocation>
        <location evidence="2">Secreted</location>
    </subcellularLocation>
</comment>
<dbReference type="Pfam" id="PF03443">
    <property type="entry name" value="AA9"/>
    <property type="match status" value="1"/>
</dbReference>
<keyword evidence="4 12" id="KW-0732">Signal</keyword>
<evidence type="ECO:0000313" key="15">
    <source>
        <dbReference type="Proteomes" id="UP000295604"/>
    </source>
</evidence>
<evidence type="ECO:0000259" key="13">
    <source>
        <dbReference type="Pfam" id="PF03443"/>
    </source>
</evidence>
<keyword evidence="8" id="KW-0624">Polysaccharide degradation</keyword>
<evidence type="ECO:0000256" key="11">
    <source>
        <dbReference type="ARBA" id="ARBA00047174"/>
    </source>
</evidence>
<dbReference type="InterPro" id="IPR005103">
    <property type="entry name" value="AA9_LPMO"/>
</dbReference>
<gene>
    <name evidence="14" type="primary">eglD-5</name>
    <name evidence="14" type="ORF">C8034_v007735</name>
</gene>
<reference evidence="14 15" key="1">
    <citation type="submission" date="2018-11" db="EMBL/GenBank/DDBJ databases">
        <title>Genome sequence and assembly of Colletotrichum sidae.</title>
        <authorList>
            <person name="Gan P."/>
            <person name="Shirasu K."/>
        </authorList>
    </citation>
    <scope>NUCLEOTIDE SEQUENCE [LARGE SCALE GENOMIC DNA]</scope>
    <source>
        <strain evidence="14 15">CBS 518.97</strain>
    </source>
</reference>
<evidence type="ECO:0000256" key="2">
    <source>
        <dbReference type="ARBA" id="ARBA00004613"/>
    </source>
</evidence>
<organism evidence="14 15">
    <name type="scientific">Colletotrichum sidae</name>
    <dbReference type="NCBI Taxonomy" id="1347389"/>
    <lineage>
        <taxon>Eukaryota</taxon>
        <taxon>Fungi</taxon>
        <taxon>Dikarya</taxon>
        <taxon>Ascomycota</taxon>
        <taxon>Pezizomycotina</taxon>
        <taxon>Sordariomycetes</taxon>
        <taxon>Hypocreomycetidae</taxon>
        <taxon>Glomerellales</taxon>
        <taxon>Glomerellaceae</taxon>
        <taxon>Colletotrichum</taxon>
        <taxon>Colletotrichum orbiculare species complex</taxon>
    </lineage>
</organism>
<dbReference type="EC" id="1.14.99.56" evidence="11"/>
<comment type="similarity">
    <text evidence="9">Belongs to the polysaccharide monooxygenase AA9 family.</text>
</comment>
<evidence type="ECO:0000256" key="12">
    <source>
        <dbReference type="SAM" id="SignalP"/>
    </source>
</evidence>
<evidence type="ECO:0000256" key="3">
    <source>
        <dbReference type="ARBA" id="ARBA00022525"/>
    </source>
</evidence>